<proteinExistence type="predicted"/>
<dbReference type="Pfam" id="PF03176">
    <property type="entry name" value="MMPL"/>
    <property type="match status" value="1"/>
</dbReference>
<evidence type="ECO:0000313" key="9">
    <source>
        <dbReference type="Proteomes" id="UP001218208"/>
    </source>
</evidence>
<dbReference type="RefSeq" id="WP_110714113.1">
    <property type="nucleotide sequence ID" value="NZ_CP029773.1"/>
</dbReference>
<sequence>MPTRRAALSEGAASNAPERLRRWWHWLGIAWLLVLLVMGAQQWRLWSQQSRIDTDILALLPQDAHDRLLSDVTRRIADGSSRQVVVLLGSKDGAAAKRAQAAFAAAMAKDADHALLVPSGSIEGWFDEARAFYAPYRDRLLTPAQREQLQGSEPGALAEQALAALYGPMGAPRLTDWRQDPLSLWPQWWQQQAQGSGLRLGDDGLLEAEDRHWAALQFDTPGSAFQLDGERHLDGLLERAGQAAKAAAPDLEILHAGVPLHAEAAAVQANQEINTIGWGSLAAVLLLVWLAFRSLRPILLVAASLLIGCGVALAVTVLVFGKVHVLTLVFGASLVGVAEDYGIHWFASRQAEPADRRWKLLRHLLPGLWLALLTSALAYLALGLAPFPGLRQMALFSVVGLAAAFLTVIFWFPWLDGGEIRQTRFSQWLGNTLERFPRLHGRRPVTVFVVITLALSAIGIARLHSNDDLRSLQSSPPALMAQQIRLSQLLGMPSPAQFYLVQGADAAQLLQREEALTERLHVLANDKRIGGYRAISDWLPSPARQQADAALTAKVEPGVLDAVSEAVGEPLPRPDFAAKALTAEAFLASPASQPFRHLWVGEVGGQMISVVMVDDLSRADALATLQGAAEGLPGVRWVDRTADFSMLLGHYRKLMGGLLLVGIVLVFGALWLRYRRQAWRVFAPTLIAGALTLGLLGLFGQPLQLFNVLALMLLLGMGIDYGIFLIEHRGDASAWLAVCVGAASTWLSFGLLGLSQTPALRAFGLTLLFGIGLVWLISPLFRPPPHDLPSA</sequence>
<comment type="subcellular location">
    <subcellularLocation>
        <location evidence="1">Cell membrane</location>
        <topology evidence="1">Multi-pass membrane protein</topology>
    </subcellularLocation>
</comment>
<feature type="transmembrane region" description="Helical" evidence="6">
    <location>
        <begin position="678"/>
        <end position="699"/>
    </location>
</feature>
<evidence type="ECO:0000256" key="2">
    <source>
        <dbReference type="ARBA" id="ARBA00022475"/>
    </source>
</evidence>
<dbReference type="SUPFAM" id="SSF82866">
    <property type="entry name" value="Multidrug efflux transporter AcrB transmembrane domain"/>
    <property type="match status" value="2"/>
</dbReference>
<evidence type="ECO:0000313" key="8">
    <source>
        <dbReference type="EMBL" id="EKT4093349.1"/>
    </source>
</evidence>
<feature type="transmembrane region" description="Helical" evidence="6">
    <location>
        <begin position="706"/>
        <end position="726"/>
    </location>
</feature>
<dbReference type="PANTHER" id="PTHR33406:SF13">
    <property type="entry name" value="MEMBRANE PROTEIN YDFJ"/>
    <property type="match status" value="1"/>
</dbReference>
<organism evidence="8 9">
    <name type="scientific">Stenotrophomonas maltophilia</name>
    <name type="common">Pseudomonas maltophilia</name>
    <name type="synonym">Xanthomonas maltophilia</name>
    <dbReference type="NCBI Taxonomy" id="40324"/>
    <lineage>
        <taxon>Bacteria</taxon>
        <taxon>Pseudomonadati</taxon>
        <taxon>Pseudomonadota</taxon>
        <taxon>Gammaproteobacteria</taxon>
        <taxon>Lysobacterales</taxon>
        <taxon>Lysobacteraceae</taxon>
        <taxon>Stenotrophomonas</taxon>
        <taxon>Stenotrophomonas maltophilia group</taxon>
    </lineage>
</organism>
<evidence type="ECO:0000256" key="4">
    <source>
        <dbReference type="ARBA" id="ARBA00022989"/>
    </source>
</evidence>
<feature type="transmembrane region" description="Helical" evidence="6">
    <location>
        <begin position="298"/>
        <end position="320"/>
    </location>
</feature>
<dbReference type="Gene3D" id="1.20.1640.10">
    <property type="entry name" value="Multidrug efflux transporter AcrB transmembrane domain"/>
    <property type="match status" value="2"/>
</dbReference>
<feature type="transmembrane region" description="Helical" evidence="6">
    <location>
        <begin position="445"/>
        <end position="463"/>
    </location>
</feature>
<feature type="domain" description="Membrane transport protein MMPL" evidence="7">
    <location>
        <begin position="205"/>
        <end position="409"/>
    </location>
</feature>
<feature type="transmembrane region" description="Helical" evidence="6">
    <location>
        <begin position="23"/>
        <end position="41"/>
    </location>
</feature>
<dbReference type="InterPro" id="IPR004869">
    <property type="entry name" value="MMPL_dom"/>
</dbReference>
<gene>
    <name evidence="8" type="ORF">QEG23_002878</name>
</gene>
<feature type="transmembrane region" description="Helical" evidence="6">
    <location>
        <begin position="759"/>
        <end position="781"/>
    </location>
</feature>
<dbReference type="Proteomes" id="UP001218208">
    <property type="component" value="Unassembled WGS sequence"/>
</dbReference>
<feature type="transmembrane region" description="Helical" evidence="6">
    <location>
        <begin position="654"/>
        <end position="672"/>
    </location>
</feature>
<name>A0AAI9C3A5_STEMA</name>
<dbReference type="AlphaFoldDB" id="A0AAI9C3A5"/>
<feature type="transmembrane region" description="Helical" evidence="6">
    <location>
        <begin position="732"/>
        <end position="752"/>
    </location>
</feature>
<comment type="caution">
    <text evidence="8">The sequence shown here is derived from an EMBL/GenBank/DDBJ whole genome shotgun (WGS) entry which is preliminary data.</text>
</comment>
<keyword evidence="5 6" id="KW-0472">Membrane</keyword>
<evidence type="ECO:0000256" key="6">
    <source>
        <dbReference type="SAM" id="Phobius"/>
    </source>
</evidence>
<feature type="transmembrane region" description="Helical" evidence="6">
    <location>
        <begin position="394"/>
        <end position="414"/>
    </location>
</feature>
<dbReference type="PANTHER" id="PTHR33406">
    <property type="entry name" value="MEMBRANE PROTEIN MJ1562-RELATED"/>
    <property type="match status" value="1"/>
</dbReference>
<dbReference type="InterPro" id="IPR050545">
    <property type="entry name" value="Mycobact_MmpL"/>
</dbReference>
<evidence type="ECO:0000259" key="7">
    <source>
        <dbReference type="Pfam" id="PF03176"/>
    </source>
</evidence>
<evidence type="ECO:0000256" key="1">
    <source>
        <dbReference type="ARBA" id="ARBA00004651"/>
    </source>
</evidence>
<feature type="transmembrane region" description="Helical" evidence="6">
    <location>
        <begin position="275"/>
        <end position="292"/>
    </location>
</feature>
<feature type="transmembrane region" description="Helical" evidence="6">
    <location>
        <begin position="325"/>
        <end position="347"/>
    </location>
</feature>
<keyword evidence="3 6" id="KW-0812">Transmembrane</keyword>
<evidence type="ECO:0000256" key="5">
    <source>
        <dbReference type="ARBA" id="ARBA00023136"/>
    </source>
</evidence>
<keyword evidence="4 6" id="KW-1133">Transmembrane helix</keyword>
<feature type="transmembrane region" description="Helical" evidence="6">
    <location>
        <begin position="367"/>
        <end position="387"/>
    </location>
</feature>
<reference evidence="8" key="1">
    <citation type="submission" date="2022-07" db="EMBL/GenBank/DDBJ databases">
        <authorList>
            <consortium name="DAFM: The Division of Animal and Food Microbiology"/>
        </authorList>
    </citation>
    <scope>NUCLEOTIDE SEQUENCE</scope>
    <source>
        <strain evidence="8">19MO01SH01-2</strain>
    </source>
</reference>
<dbReference type="GO" id="GO:0005886">
    <property type="term" value="C:plasma membrane"/>
    <property type="evidence" value="ECO:0007669"/>
    <property type="project" value="UniProtKB-SubCell"/>
</dbReference>
<dbReference type="EMBL" id="ABLOJW010000015">
    <property type="protein sequence ID" value="EKT4093349.1"/>
    <property type="molecule type" value="Genomic_DNA"/>
</dbReference>
<accession>A0AAI9C3A5</accession>
<protein>
    <submittedName>
        <fullName evidence="8">MMPL family transporter</fullName>
    </submittedName>
</protein>
<keyword evidence="2" id="KW-1003">Cell membrane</keyword>
<evidence type="ECO:0000256" key="3">
    <source>
        <dbReference type="ARBA" id="ARBA00022692"/>
    </source>
</evidence>